<dbReference type="GO" id="GO:0032259">
    <property type="term" value="P:methylation"/>
    <property type="evidence" value="ECO:0007669"/>
    <property type="project" value="UniProtKB-KW"/>
</dbReference>
<dbReference type="CDD" id="cd02440">
    <property type="entry name" value="AdoMet_MTases"/>
    <property type="match status" value="1"/>
</dbReference>
<dbReference type="Pfam" id="PF08241">
    <property type="entry name" value="Methyltransf_11"/>
    <property type="match status" value="1"/>
</dbReference>
<reference evidence="3" key="1">
    <citation type="submission" date="2017-09" db="EMBL/GenBank/DDBJ databases">
        <title>Depth-based differentiation of microbial function through sediment-hosted aquifers and enrichment of novel symbionts in the deep terrestrial subsurface.</title>
        <authorList>
            <person name="Probst A.J."/>
            <person name="Ladd B."/>
            <person name="Jarett J.K."/>
            <person name="Geller-Mcgrath D.E."/>
            <person name="Sieber C.M.K."/>
            <person name="Emerson J.B."/>
            <person name="Anantharaman K."/>
            <person name="Thomas B.C."/>
            <person name="Malmstrom R."/>
            <person name="Stieglmeier M."/>
            <person name="Klingl A."/>
            <person name="Woyke T."/>
            <person name="Ryan C.M."/>
            <person name="Banfield J.F."/>
        </authorList>
    </citation>
    <scope>NUCLEOTIDE SEQUENCE [LARGE SCALE GENOMIC DNA]</scope>
</reference>
<sequence>MNIIEIIPKLYRAIYRFLYSINPKITTKKNVFCPCCDWSGKHFLPFRAPKRTNVQCPRCKSVERHRLYYLFLKEYLNKLSNKSIKILHISPEKSLRKLFCSYPNIKYLSIDISLFKAMRRENIESLSFSNHSFDLIFCSHVLEHVRNDQKALAEIKRVLKPNGLAIIQVPIKNYFRGKKITQTLEEIEPLNPKQREIIFGQADHYRLYSRDFYQQLIKSGFNIKIIKFANKLPKSTLKKQVLLPNQKNISETEGWINLCYNKDNG</sequence>
<dbReference type="GO" id="GO:0008757">
    <property type="term" value="F:S-adenosylmethionine-dependent methyltransferase activity"/>
    <property type="evidence" value="ECO:0007669"/>
    <property type="project" value="InterPro"/>
</dbReference>
<keyword evidence="2" id="KW-0489">Methyltransferase</keyword>
<dbReference type="EMBL" id="PFQF01000034">
    <property type="protein sequence ID" value="PJA20195.1"/>
    <property type="molecule type" value="Genomic_DNA"/>
</dbReference>
<evidence type="ECO:0000259" key="1">
    <source>
        <dbReference type="Pfam" id="PF08241"/>
    </source>
</evidence>
<dbReference type="AlphaFoldDB" id="A0A2M7W3Q0"/>
<evidence type="ECO:0000313" key="2">
    <source>
        <dbReference type="EMBL" id="PJA20195.1"/>
    </source>
</evidence>
<organism evidence="2 3">
    <name type="scientific">Candidatus Berkelbacteria bacterium CG_4_10_14_0_2_um_filter_35_9_33_12</name>
    <dbReference type="NCBI Taxonomy" id="1974499"/>
    <lineage>
        <taxon>Bacteria</taxon>
        <taxon>Candidatus Berkelbacteria</taxon>
    </lineage>
</organism>
<dbReference type="InterPro" id="IPR029063">
    <property type="entry name" value="SAM-dependent_MTases_sf"/>
</dbReference>
<dbReference type="SUPFAM" id="SSF53335">
    <property type="entry name" value="S-adenosyl-L-methionine-dependent methyltransferases"/>
    <property type="match status" value="1"/>
</dbReference>
<name>A0A2M7W3Q0_9BACT</name>
<keyword evidence="2" id="KW-0808">Transferase</keyword>
<accession>A0A2M7W3Q0</accession>
<comment type="caution">
    <text evidence="2">The sequence shown here is derived from an EMBL/GenBank/DDBJ whole genome shotgun (WGS) entry which is preliminary data.</text>
</comment>
<protein>
    <submittedName>
        <fullName evidence="2">SAM-dependent methyltransferase</fullName>
    </submittedName>
</protein>
<dbReference type="Proteomes" id="UP000230137">
    <property type="component" value="Unassembled WGS sequence"/>
</dbReference>
<proteinExistence type="predicted"/>
<dbReference type="InterPro" id="IPR013216">
    <property type="entry name" value="Methyltransf_11"/>
</dbReference>
<feature type="domain" description="Methyltransferase type 11" evidence="1">
    <location>
        <begin position="118"/>
        <end position="167"/>
    </location>
</feature>
<gene>
    <name evidence="2" type="ORF">COX60_02450</name>
</gene>
<dbReference type="Gene3D" id="3.40.50.150">
    <property type="entry name" value="Vaccinia Virus protein VP39"/>
    <property type="match status" value="1"/>
</dbReference>
<evidence type="ECO:0000313" key="3">
    <source>
        <dbReference type="Proteomes" id="UP000230137"/>
    </source>
</evidence>